<protein>
    <submittedName>
        <fullName evidence="2">Uncharacterized protein</fullName>
    </submittedName>
</protein>
<evidence type="ECO:0000313" key="3">
    <source>
        <dbReference type="Proteomes" id="UP001579974"/>
    </source>
</evidence>
<organism evidence="2 3">
    <name type="scientific">Alicyclobacillus fastidiosus</name>
    <dbReference type="NCBI Taxonomy" id="392011"/>
    <lineage>
        <taxon>Bacteria</taxon>
        <taxon>Bacillati</taxon>
        <taxon>Bacillota</taxon>
        <taxon>Bacilli</taxon>
        <taxon>Bacillales</taxon>
        <taxon>Alicyclobacillaceae</taxon>
        <taxon>Alicyclobacillus</taxon>
    </lineage>
</organism>
<gene>
    <name evidence="2" type="ORF">KKP3000_004423</name>
</gene>
<keyword evidence="1" id="KW-0812">Transmembrane</keyword>
<evidence type="ECO:0000313" key="2">
    <source>
        <dbReference type="EMBL" id="MFB5190927.1"/>
    </source>
</evidence>
<accession>A0ABV5AF81</accession>
<comment type="caution">
    <text evidence="2">The sequence shown here is derived from an EMBL/GenBank/DDBJ whole genome shotgun (WGS) entry which is preliminary data.</text>
</comment>
<proteinExistence type="predicted"/>
<evidence type="ECO:0000256" key="1">
    <source>
        <dbReference type="SAM" id="Phobius"/>
    </source>
</evidence>
<dbReference type="EMBL" id="JBDXSU010000008">
    <property type="protein sequence ID" value="MFB5190927.1"/>
    <property type="molecule type" value="Genomic_DNA"/>
</dbReference>
<keyword evidence="3" id="KW-1185">Reference proteome</keyword>
<keyword evidence="1" id="KW-0472">Membrane</keyword>
<reference evidence="2 3" key="1">
    <citation type="journal article" date="2024" name="Int. J. Mol. Sci.">
        <title>Exploration of Alicyclobacillus spp. Genome in Search of Antibiotic Resistance.</title>
        <authorList>
            <person name="Bucka-Kolendo J."/>
            <person name="Kiousi D.E."/>
            <person name="Dekowska A."/>
            <person name="Mikolajczuk-Szczyrba A."/>
            <person name="Karadedos D.M."/>
            <person name="Michael P."/>
            <person name="Galanis A."/>
            <person name="Sokolowska B."/>
        </authorList>
    </citation>
    <scope>NUCLEOTIDE SEQUENCE [LARGE SCALE GENOMIC DNA]</scope>
    <source>
        <strain evidence="2 3">KKP 3000</strain>
    </source>
</reference>
<keyword evidence="1" id="KW-1133">Transmembrane helix</keyword>
<feature type="transmembrane region" description="Helical" evidence="1">
    <location>
        <begin position="133"/>
        <end position="150"/>
    </location>
</feature>
<dbReference type="RefSeq" id="WP_275474651.1">
    <property type="nucleotide sequence ID" value="NZ_CP162940.1"/>
</dbReference>
<sequence>MKGRAVLVWRNLIALALTVTVIFFGTTAWASSDDYSDCQLSFNSTSPSKGQVVTCEFSRAFPSCSSFQLYFEDKATSVRTPVTVTNNNGQYQFVMPALTPGDTYDVEATISDYTFTLYSFQAPVDPGHQLPEVRYAILLPISLLAVFYIMNRRTKRRTIAATE</sequence>
<name>A0ABV5AF81_9BACL</name>
<dbReference type="Proteomes" id="UP001579974">
    <property type="component" value="Unassembled WGS sequence"/>
</dbReference>